<evidence type="ECO:0000313" key="1">
    <source>
        <dbReference type="EMBL" id="PQJ62012.1"/>
    </source>
</evidence>
<sequence>MVNSCLNLKLVSSKVLLCTFNRLAVSFADSSSSVRAIQCVFPFGCHGLVTGLTNKQAQLIVEFSS</sequence>
<dbReference type="Proteomes" id="UP000238730">
    <property type="component" value="Unassembled WGS sequence"/>
</dbReference>
<organism evidence="1 2">
    <name type="scientific">Photobacterium angustum</name>
    <dbReference type="NCBI Taxonomy" id="661"/>
    <lineage>
        <taxon>Bacteria</taxon>
        <taxon>Pseudomonadati</taxon>
        <taxon>Pseudomonadota</taxon>
        <taxon>Gammaproteobacteria</taxon>
        <taxon>Vibrionales</taxon>
        <taxon>Vibrionaceae</taxon>
        <taxon>Photobacterium</taxon>
    </lineage>
</organism>
<name>A0A2S7VJT2_PHOAN</name>
<dbReference type="EMBL" id="MSCJ01000003">
    <property type="protein sequence ID" value="PQJ62012.1"/>
    <property type="molecule type" value="Genomic_DNA"/>
</dbReference>
<dbReference type="AlphaFoldDB" id="A0A2S7VJT2"/>
<protein>
    <submittedName>
        <fullName evidence="1">Uncharacterized protein</fullName>
    </submittedName>
</protein>
<evidence type="ECO:0000313" key="2">
    <source>
        <dbReference type="Proteomes" id="UP000238730"/>
    </source>
</evidence>
<accession>A0A2S7VJT2</accession>
<proteinExistence type="predicted"/>
<gene>
    <name evidence="1" type="ORF">BTO08_17300</name>
</gene>
<reference evidence="1 2" key="1">
    <citation type="submission" date="2016-12" db="EMBL/GenBank/DDBJ databases">
        <title>Diversity of luminous bacteria.</title>
        <authorList>
            <person name="Yoshizawa S."/>
            <person name="Kogure K."/>
        </authorList>
    </citation>
    <scope>NUCLEOTIDE SEQUENCE [LARGE SCALE GENOMIC DNA]</scope>
    <source>
        <strain evidence="1 2">LC1-200</strain>
    </source>
</reference>
<comment type="caution">
    <text evidence="1">The sequence shown here is derived from an EMBL/GenBank/DDBJ whole genome shotgun (WGS) entry which is preliminary data.</text>
</comment>